<dbReference type="Proteomes" id="UP000317909">
    <property type="component" value="Chromosome"/>
</dbReference>
<dbReference type="EMBL" id="CP036339">
    <property type="protein sequence ID" value="QDT73925.1"/>
    <property type="molecule type" value="Genomic_DNA"/>
</dbReference>
<feature type="compositionally biased region" description="Low complexity" evidence="1">
    <location>
        <begin position="154"/>
        <end position="172"/>
    </location>
</feature>
<dbReference type="KEGG" id="llh:I41_31170"/>
<evidence type="ECO:0000256" key="2">
    <source>
        <dbReference type="SAM" id="SignalP"/>
    </source>
</evidence>
<organism evidence="3 4">
    <name type="scientific">Lacipirellula limnantheis</name>
    <dbReference type="NCBI Taxonomy" id="2528024"/>
    <lineage>
        <taxon>Bacteria</taxon>
        <taxon>Pseudomonadati</taxon>
        <taxon>Planctomycetota</taxon>
        <taxon>Planctomycetia</taxon>
        <taxon>Pirellulales</taxon>
        <taxon>Lacipirellulaceae</taxon>
        <taxon>Lacipirellula</taxon>
    </lineage>
</organism>
<gene>
    <name evidence="3" type="ORF">I41_31170</name>
</gene>
<feature type="compositionally biased region" description="Polar residues" evidence="1">
    <location>
        <begin position="256"/>
        <end position="269"/>
    </location>
</feature>
<sequence length="378" mass="38203" precursor="true">MRYAATFAFLVVTLVAGCRSQSTPLTNPFLTPDRVPPPSTQTLAPGAAQPYYPGQTMPGTAPLAAGAPAYPQIPAAAAPPNTFVAPPGALPPASAYPGAGATYPGGTFPSSPVTPTTPPLGGGVYPPQAKGESIGVPSDAQSMRFASATLTPQSSSASAFGDAAGAAGGTSAQPAQFRTPIQSMLPVAGASNPPGADRAFTPNAGMQSSQQAAQISGVTPAEYQAPVGTVKATAANGGAPAGAISAPAAADGFRPQGSQPRTAATSEPASATGFRPPSIGNQTAGGDSPNARFGVGPQQEWLRGQLEFHPDGRWAINYMADGPKDQIGGRVQIENPQVLANLSPGEFVVVEGQLFGQQIDEASYQPVYRISSVQRQRQ</sequence>
<evidence type="ECO:0000256" key="1">
    <source>
        <dbReference type="SAM" id="MobiDB-lite"/>
    </source>
</evidence>
<feature type="chain" id="PRO_5022119987" evidence="2">
    <location>
        <begin position="21"/>
        <end position="378"/>
    </location>
</feature>
<feature type="region of interest" description="Disordered" evidence="1">
    <location>
        <begin position="107"/>
        <end position="136"/>
    </location>
</feature>
<dbReference type="RefSeq" id="WP_145433651.1">
    <property type="nucleotide sequence ID" value="NZ_CP036339.1"/>
</dbReference>
<feature type="region of interest" description="Disordered" evidence="1">
    <location>
        <begin position="246"/>
        <end position="293"/>
    </location>
</feature>
<dbReference type="OrthoDB" id="260568at2"/>
<feature type="region of interest" description="Disordered" evidence="1">
    <location>
        <begin position="185"/>
        <end position="217"/>
    </location>
</feature>
<proteinExistence type="predicted"/>
<keyword evidence="4" id="KW-1185">Reference proteome</keyword>
<evidence type="ECO:0000313" key="4">
    <source>
        <dbReference type="Proteomes" id="UP000317909"/>
    </source>
</evidence>
<feature type="region of interest" description="Disordered" evidence="1">
    <location>
        <begin position="154"/>
        <end position="173"/>
    </location>
</feature>
<accession>A0A517TZZ4</accession>
<dbReference type="PROSITE" id="PS51257">
    <property type="entry name" value="PROKAR_LIPOPROTEIN"/>
    <property type="match status" value="1"/>
</dbReference>
<dbReference type="AlphaFoldDB" id="A0A517TZZ4"/>
<reference evidence="3 4" key="1">
    <citation type="submission" date="2019-02" db="EMBL/GenBank/DDBJ databases">
        <title>Deep-cultivation of Planctomycetes and their phenomic and genomic characterization uncovers novel biology.</title>
        <authorList>
            <person name="Wiegand S."/>
            <person name="Jogler M."/>
            <person name="Boedeker C."/>
            <person name="Pinto D."/>
            <person name="Vollmers J."/>
            <person name="Rivas-Marin E."/>
            <person name="Kohn T."/>
            <person name="Peeters S.H."/>
            <person name="Heuer A."/>
            <person name="Rast P."/>
            <person name="Oberbeckmann S."/>
            <person name="Bunk B."/>
            <person name="Jeske O."/>
            <person name="Meyerdierks A."/>
            <person name="Storesund J.E."/>
            <person name="Kallscheuer N."/>
            <person name="Luecker S."/>
            <person name="Lage O.M."/>
            <person name="Pohl T."/>
            <person name="Merkel B.J."/>
            <person name="Hornburger P."/>
            <person name="Mueller R.-W."/>
            <person name="Bruemmer F."/>
            <person name="Labrenz M."/>
            <person name="Spormann A.M."/>
            <person name="Op den Camp H."/>
            <person name="Overmann J."/>
            <person name="Amann R."/>
            <person name="Jetten M.S.M."/>
            <person name="Mascher T."/>
            <person name="Medema M.H."/>
            <person name="Devos D.P."/>
            <person name="Kaster A.-K."/>
            <person name="Ovreas L."/>
            <person name="Rohde M."/>
            <person name="Galperin M.Y."/>
            <person name="Jogler C."/>
        </authorList>
    </citation>
    <scope>NUCLEOTIDE SEQUENCE [LARGE SCALE GENOMIC DNA]</scope>
    <source>
        <strain evidence="3 4">I41</strain>
    </source>
</reference>
<keyword evidence="2" id="KW-0732">Signal</keyword>
<feature type="signal peptide" evidence="2">
    <location>
        <begin position="1"/>
        <end position="20"/>
    </location>
</feature>
<name>A0A517TZZ4_9BACT</name>
<feature type="compositionally biased region" description="Polar residues" evidence="1">
    <location>
        <begin position="204"/>
        <end position="217"/>
    </location>
</feature>
<protein>
    <submittedName>
        <fullName evidence="3">Uncharacterized protein</fullName>
    </submittedName>
</protein>
<evidence type="ECO:0000313" key="3">
    <source>
        <dbReference type="EMBL" id="QDT73925.1"/>
    </source>
</evidence>